<keyword evidence="2" id="KW-1133">Transmembrane helix</keyword>
<dbReference type="EMBL" id="JH818457">
    <property type="protein sequence ID" value="EKC19712.1"/>
    <property type="molecule type" value="Genomic_DNA"/>
</dbReference>
<proteinExistence type="predicted"/>
<dbReference type="PROSITE" id="PS51257">
    <property type="entry name" value="PROKAR_LIPOPROTEIN"/>
    <property type="match status" value="1"/>
</dbReference>
<feature type="signal peptide" evidence="3">
    <location>
        <begin position="1"/>
        <end position="21"/>
    </location>
</feature>
<evidence type="ECO:0000256" key="1">
    <source>
        <dbReference type="SAM" id="MobiDB-lite"/>
    </source>
</evidence>
<keyword evidence="2" id="KW-0812">Transmembrane</keyword>
<evidence type="ECO:0000313" key="4">
    <source>
        <dbReference type="EMBL" id="EKC19712.1"/>
    </source>
</evidence>
<reference evidence="4" key="1">
    <citation type="journal article" date="2012" name="Nature">
        <title>The oyster genome reveals stress adaptation and complexity of shell formation.</title>
        <authorList>
            <person name="Zhang G."/>
            <person name="Fang X."/>
            <person name="Guo X."/>
            <person name="Li L."/>
            <person name="Luo R."/>
            <person name="Xu F."/>
            <person name="Yang P."/>
            <person name="Zhang L."/>
            <person name="Wang X."/>
            <person name="Qi H."/>
            <person name="Xiong Z."/>
            <person name="Que H."/>
            <person name="Xie Y."/>
            <person name="Holland P.W."/>
            <person name="Paps J."/>
            <person name="Zhu Y."/>
            <person name="Wu F."/>
            <person name="Chen Y."/>
            <person name="Wang J."/>
            <person name="Peng C."/>
            <person name="Meng J."/>
            <person name="Yang L."/>
            <person name="Liu J."/>
            <person name="Wen B."/>
            <person name="Zhang N."/>
            <person name="Huang Z."/>
            <person name="Zhu Q."/>
            <person name="Feng Y."/>
            <person name="Mount A."/>
            <person name="Hedgecock D."/>
            <person name="Xu Z."/>
            <person name="Liu Y."/>
            <person name="Domazet-Loso T."/>
            <person name="Du Y."/>
            <person name="Sun X."/>
            <person name="Zhang S."/>
            <person name="Liu B."/>
            <person name="Cheng P."/>
            <person name="Jiang X."/>
            <person name="Li J."/>
            <person name="Fan D."/>
            <person name="Wang W."/>
            <person name="Fu W."/>
            <person name="Wang T."/>
            <person name="Wang B."/>
            <person name="Zhang J."/>
            <person name="Peng Z."/>
            <person name="Li Y."/>
            <person name="Li N."/>
            <person name="Wang J."/>
            <person name="Chen M."/>
            <person name="He Y."/>
            <person name="Tan F."/>
            <person name="Song X."/>
            <person name="Zheng Q."/>
            <person name="Huang R."/>
            <person name="Yang H."/>
            <person name="Du X."/>
            <person name="Chen L."/>
            <person name="Yang M."/>
            <person name="Gaffney P.M."/>
            <person name="Wang S."/>
            <person name="Luo L."/>
            <person name="She Z."/>
            <person name="Ming Y."/>
            <person name="Huang W."/>
            <person name="Zhang S."/>
            <person name="Huang B."/>
            <person name="Zhang Y."/>
            <person name="Qu T."/>
            <person name="Ni P."/>
            <person name="Miao G."/>
            <person name="Wang J."/>
            <person name="Wang Q."/>
            <person name="Steinberg C.E."/>
            <person name="Wang H."/>
            <person name="Li N."/>
            <person name="Qian L."/>
            <person name="Zhang G."/>
            <person name="Li Y."/>
            <person name="Yang H."/>
            <person name="Liu X."/>
            <person name="Wang J."/>
            <person name="Yin Y."/>
            <person name="Wang J."/>
        </authorList>
    </citation>
    <scope>NUCLEOTIDE SEQUENCE [LARGE SCALE GENOMIC DNA]</scope>
    <source>
        <strain evidence="4">05x7-T-G4-1.051#20</strain>
    </source>
</reference>
<organism evidence="4">
    <name type="scientific">Magallana gigas</name>
    <name type="common">Pacific oyster</name>
    <name type="synonym">Crassostrea gigas</name>
    <dbReference type="NCBI Taxonomy" id="29159"/>
    <lineage>
        <taxon>Eukaryota</taxon>
        <taxon>Metazoa</taxon>
        <taxon>Spiralia</taxon>
        <taxon>Lophotrochozoa</taxon>
        <taxon>Mollusca</taxon>
        <taxon>Bivalvia</taxon>
        <taxon>Autobranchia</taxon>
        <taxon>Pteriomorphia</taxon>
        <taxon>Ostreida</taxon>
        <taxon>Ostreoidea</taxon>
        <taxon>Ostreidae</taxon>
        <taxon>Magallana</taxon>
    </lineage>
</organism>
<gene>
    <name evidence="4" type="ORF">CGI_10007697</name>
</gene>
<accession>K1P7Q3</accession>
<dbReference type="InParanoid" id="K1P7Q3"/>
<evidence type="ECO:0000256" key="3">
    <source>
        <dbReference type="SAM" id="SignalP"/>
    </source>
</evidence>
<feature type="compositionally biased region" description="Polar residues" evidence="1">
    <location>
        <begin position="116"/>
        <end position="130"/>
    </location>
</feature>
<evidence type="ECO:0000256" key="2">
    <source>
        <dbReference type="SAM" id="Phobius"/>
    </source>
</evidence>
<feature type="region of interest" description="Disordered" evidence="1">
    <location>
        <begin position="107"/>
        <end position="130"/>
    </location>
</feature>
<dbReference type="HOGENOM" id="CLU_1112241_0_0_1"/>
<feature type="chain" id="PRO_5044028095" evidence="3">
    <location>
        <begin position="22"/>
        <end position="250"/>
    </location>
</feature>
<keyword evidence="2" id="KW-0472">Membrane</keyword>
<dbReference type="AlphaFoldDB" id="K1P7Q3"/>
<keyword evidence="3" id="KW-0732">Signal</keyword>
<sequence length="250" mass="28319">MTARGFSILLVLLSLVKGCQCDNYTVTGLVVSSACAVTFFIAIVIVSVFFSVWANFLRRYYGKRGITKSPRAEYIRRRTRSAKATLSRQQDLELQIQAQQRLRPKLPNTWRAGDGQLNQPSPQKQQNGDLSMVNPTFTTTGDFIFGMEDVEGDGTVTDIYSVPVKVRNIDSVTDLPVDPERRTPRSSHQANPGEMVEIPLNEDEKSTLFFKYLKTNCPLLALGQDLLMPLRGLGERELKCFTKEYTFFRY</sequence>
<feature type="transmembrane region" description="Helical" evidence="2">
    <location>
        <begin position="31"/>
        <end position="54"/>
    </location>
</feature>
<name>K1P7Q3_MAGGI</name>
<protein>
    <submittedName>
        <fullName evidence="4">Uncharacterized protein</fullName>
    </submittedName>
</protein>